<sequence length="106" mass="11605">MTDRLQELQRLSNFLLGGALHVLEKSCFVSSVIGPWSSVRKGPRTEKRGPLEEAEAEAEMGIPHVIASPIPKPVHDSPDSIGNHPSISPKPSEHPYPRPNPSQQAR</sequence>
<evidence type="ECO:0000313" key="3">
    <source>
        <dbReference type="Proteomes" id="UP000325081"/>
    </source>
</evidence>
<name>A0A5A7PZP1_STRAF</name>
<dbReference type="EMBL" id="BKCP01005461">
    <property type="protein sequence ID" value="GER38116.1"/>
    <property type="molecule type" value="Genomic_DNA"/>
</dbReference>
<organism evidence="2 3">
    <name type="scientific">Striga asiatica</name>
    <name type="common">Asiatic witchweed</name>
    <name type="synonym">Buchnera asiatica</name>
    <dbReference type="NCBI Taxonomy" id="4170"/>
    <lineage>
        <taxon>Eukaryota</taxon>
        <taxon>Viridiplantae</taxon>
        <taxon>Streptophyta</taxon>
        <taxon>Embryophyta</taxon>
        <taxon>Tracheophyta</taxon>
        <taxon>Spermatophyta</taxon>
        <taxon>Magnoliopsida</taxon>
        <taxon>eudicotyledons</taxon>
        <taxon>Gunneridae</taxon>
        <taxon>Pentapetalae</taxon>
        <taxon>asterids</taxon>
        <taxon>lamiids</taxon>
        <taxon>Lamiales</taxon>
        <taxon>Orobanchaceae</taxon>
        <taxon>Buchnereae</taxon>
        <taxon>Striga</taxon>
    </lineage>
</organism>
<dbReference type="Proteomes" id="UP000325081">
    <property type="component" value="Unassembled WGS sequence"/>
</dbReference>
<dbReference type="OrthoDB" id="10560925at2759"/>
<gene>
    <name evidence="2" type="ORF">STAS_14572</name>
</gene>
<evidence type="ECO:0000256" key="1">
    <source>
        <dbReference type="SAM" id="MobiDB-lite"/>
    </source>
</evidence>
<keyword evidence="3" id="KW-1185">Reference proteome</keyword>
<evidence type="ECO:0000313" key="2">
    <source>
        <dbReference type="EMBL" id="GER38116.1"/>
    </source>
</evidence>
<feature type="region of interest" description="Disordered" evidence="1">
    <location>
        <begin position="65"/>
        <end position="106"/>
    </location>
</feature>
<protein>
    <submittedName>
        <fullName evidence="2">ATP synthase subunit alpha</fullName>
    </submittedName>
</protein>
<proteinExistence type="predicted"/>
<accession>A0A5A7PZP1</accession>
<reference evidence="3" key="1">
    <citation type="journal article" date="2019" name="Curr. Biol.">
        <title>Genome Sequence of Striga asiatica Provides Insight into the Evolution of Plant Parasitism.</title>
        <authorList>
            <person name="Yoshida S."/>
            <person name="Kim S."/>
            <person name="Wafula E.K."/>
            <person name="Tanskanen J."/>
            <person name="Kim Y.M."/>
            <person name="Honaas L."/>
            <person name="Yang Z."/>
            <person name="Spallek T."/>
            <person name="Conn C.E."/>
            <person name="Ichihashi Y."/>
            <person name="Cheong K."/>
            <person name="Cui S."/>
            <person name="Der J.P."/>
            <person name="Gundlach H."/>
            <person name="Jiao Y."/>
            <person name="Hori C."/>
            <person name="Ishida J.K."/>
            <person name="Kasahara H."/>
            <person name="Kiba T."/>
            <person name="Kim M.S."/>
            <person name="Koo N."/>
            <person name="Laohavisit A."/>
            <person name="Lee Y.H."/>
            <person name="Lumba S."/>
            <person name="McCourt P."/>
            <person name="Mortimer J.C."/>
            <person name="Mutuku J.M."/>
            <person name="Nomura T."/>
            <person name="Sasaki-Sekimoto Y."/>
            <person name="Seto Y."/>
            <person name="Wang Y."/>
            <person name="Wakatake T."/>
            <person name="Sakakibara H."/>
            <person name="Demura T."/>
            <person name="Yamaguchi S."/>
            <person name="Yoneyama K."/>
            <person name="Manabe R.I."/>
            <person name="Nelson D.C."/>
            <person name="Schulman A.H."/>
            <person name="Timko M.P."/>
            <person name="dePamphilis C.W."/>
            <person name="Choi D."/>
            <person name="Shirasu K."/>
        </authorList>
    </citation>
    <scope>NUCLEOTIDE SEQUENCE [LARGE SCALE GENOMIC DNA]</scope>
    <source>
        <strain evidence="3">cv. UVA1</strain>
    </source>
</reference>
<dbReference type="AlphaFoldDB" id="A0A5A7PZP1"/>
<comment type="caution">
    <text evidence="2">The sequence shown here is derived from an EMBL/GenBank/DDBJ whole genome shotgun (WGS) entry which is preliminary data.</text>
</comment>